<evidence type="ECO:0000256" key="2">
    <source>
        <dbReference type="SAM" id="MobiDB-lite"/>
    </source>
</evidence>
<accession>A0ABZ0ZNY6</accession>
<protein>
    <recommendedName>
        <fullName evidence="5">Class I SAM-dependent methyltransferase</fullName>
    </recommendedName>
</protein>
<evidence type="ECO:0008006" key="5">
    <source>
        <dbReference type="Google" id="ProtNLM"/>
    </source>
</evidence>
<evidence type="ECO:0000313" key="3">
    <source>
        <dbReference type="EMBL" id="WQQ25923.1"/>
    </source>
</evidence>
<feature type="coiled-coil region" evidence="1">
    <location>
        <begin position="282"/>
        <end position="309"/>
    </location>
</feature>
<keyword evidence="4" id="KW-1185">Reference proteome</keyword>
<gene>
    <name evidence="3" type="ORF">SHK19_18390</name>
</gene>
<dbReference type="RefSeq" id="WP_322937097.1">
    <property type="nucleotide sequence ID" value="NZ_CP141059.1"/>
</dbReference>
<sequence>MTVERLIPDALGTQFVRDLDIPQTANALRKTAVAPGMISYLERAMLTNLVARTWRGEGAIIDGGSFFGSSIVALAEGIRDNDVHDRLRLENFPDGKPIHGYELGFLPLPDGWKEQVRVWHGIEYRFGESFVPILEKTVAPFEDLVRLHIGDLTEETWPHDAPIEIAFIDVCKTIQLNAHVSREFYPALIPGASTLINQDFFFDRLPWIKVTMGYLKDYFSWEGQVLSSSIYRSIKEVPADVAAFDPFVEASYEECLEMHDAVEFPGLDRRFEFRTELSRAYLMTLKGHKDEALDTLKALESEYADILGDNDVERGQQFRYDRAVKQISNDMIFKVSHSGGGNGDGLRHQSGQPSPDRASGQTDGVERLIRDALGTQFVRDLDVPQTADGLRDTAVAPGMISYLERAMLTNLVARTWRGEGAIIDGGSFFGSSIVALAEGIRDNDVHDRLRLENFPDGKPIHGYELGFLPLPDGWKEQVRVWHGIEYRFGESFVPILEKTVAPFEDLVRLHIGDLTEETWPHDAPIEIAFIDVCKTIQLNAHVSREFYPALIPGASTLINQDFFFDRLPWIKVTMGYLKDYFSWEGQVLSSSIYRSIKEVPADVAAFDPFVEASYEECLEMHDAVEFPGLDRRFEFRMELSRAYLMTLKGHKDEALDTLKALESLYADQLGDVDAERGQQFRYDRAVKQISNDMIFKVV</sequence>
<name>A0ABZ0ZNY6_9ACTN</name>
<evidence type="ECO:0000256" key="1">
    <source>
        <dbReference type="SAM" id="Coils"/>
    </source>
</evidence>
<dbReference type="Proteomes" id="UP001327225">
    <property type="component" value="Chromosome"/>
</dbReference>
<reference evidence="4" key="1">
    <citation type="submission" date="2023-12" db="EMBL/GenBank/DDBJ databases">
        <title>Novel species in genus Nocardioides.</title>
        <authorList>
            <person name="Zhou H."/>
        </authorList>
    </citation>
    <scope>NUCLEOTIDE SEQUENCE [LARGE SCALE GENOMIC DNA]</scope>
    <source>
        <strain evidence="4">HM61</strain>
    </source>
</reference>
<keyword evidence="1" id="KW-0175">Coiled coil</keyword>
<organism evidence="3 4">
    <name type="scientific">Nocardioides bizhenqiangii</name>
    <dbReference type="NCBI Taxonomy" id="3095076"/>
    <lineage>
        <taxon>Bacteria</taxon>
        <taxon>Bacillati</taxon>
        <taxon>Actinomycetota</taxon>
        <taxon>Actinomycetes</taxon>
        <taxon>Propionibacteriales</taxon>
        <taxon>Nocardioidaceae</taxon>
        <taxon>Nocardioides</taxon>
    </lineage>
</organism>
<dbReference type="EMBL" id="CP141059">
    <property type="protein sequence ID" value="WQQ25923.1"/>
    <property type="molecule type" value="Genomic_DNA"/>
</dbReference>
<feature type="region of interest" description="Disordered" evidence="2">
    <location>
        <begin position="338"/>
        <end position="362"/>
    </location>
</feature>
<evidence type="ECO:0000313" key="4">
    <source>
        <dbReference type="Proteomes" id="UP001327225"/>
    </source>
</evidence>
<proteinExistence type="predicted"/>